<gene>
    <name evidence="13" type="primary">purL_18</name>
    <name evidence="13" type="ORF">SDC9_48795</name>
</gene>
<organism evidence="13">
    <name type="scientific">bioreactor metagenome</name>
    <dbReference type="NCBI Taxonomy" id="1076179"/>
    <lineage>
        <taxon>unclassified sequences</taxon>
        <taxon>metagenomes</taxon>
        <taxon>ecological metagenomes</taxon>
    </lineage>
</organism>
<evidence type="ECO:0000313" key="13">
    <source>
        <dbReference type="EMBL" id="MPM02546.1"/>
    </source>
</evidence>
<evidence type="ECO:0000259" key="11">
    <source>
        <dbReference type="Pfam" id="PF18076"/>
    </source>
</evidence>
<evidence type="ECO:0000259" key="9">
    <source>
        <dbReference type="Pfam" id="PF02769"/>
    </source>
</evidence>
<dbReference type="SUPFAM" id="SSF56042">
    <property type="entry name" value="PurM C-terminal domain-like"/>
    <property type="match status" value="2"/>
</dbReference>
<comment type="subcellular location">
    <subcellularLocation>
        <location evidence="1">Cytoplasm</location>
    </subcellularLocation>
</comment>
<dbReference type="PANTHER" id="PTHR10099">
    <property type="entry name" value="PHOSPHORIBOSYLFORMYLGLYCINAMIDINE SYNTHASE"/>
    <property type="match status" value="1"/>
</dbReference>
<feature type="domain" description="Phosphoribosylformylglycinamidine synthase linker" evidence="10">
    <location>
        <begin position="120"/>
        <end position="169"/>
    </location>
</feature>
<dbReference type="GO" id="GO:0006164">
    <property type="term" value="P:purine nucleotide biosynthetic process"/>
    <property type="evidence" value="ECO:0007669"/>
    <property type="project" value="UniProtKB-KW"/>
</dbReference>
<dbReference type="CDD" id="cd02204">
    <property type="entry name" value="PurL_repeat2"/>
    <property type="match status" value="1"/>
</dbReference>
<dbReference type="SUPFAM" id="SSF55326">
    <property type="entry name" value="PurM N-terminal domain-like"/>
    <property type="match status" value="2"/>
</dbReference>
<comment type="caution">
    <text evidence="13">The sequence shown here is derived from an EMBL/GenBank/DDBJ whole genome shotgun (WGS) entry which is preliminary data.</text>
</comment>
<evidence type="ECO:0000256" key="3">
    <source>
        <dbReference type="ARBA" id="ARBA00022598"/>
    </source>
</evidence>
<evidence type="ECO:0000256" key="8">
    <source>
        <dbReference type="ARBA" id="ARBA00022842"/>
    </source>
</evidence>
<dbReference type="Gene3D" id="3.90.650.10">
    <property type="entry name" value="PurM-like C-terminal domain"/>
    <property type="match status" value="2"/>
</dbReference>
<keyword evidence="8" id="KW-0460">Magnesium</keyword>
<dbReference type="InterPro" id="IPR040707">
    <property type="entry name" value="FGAR-AT_N"/>
</dbReference>
<evidence type="ECO:0000256" key="4">
    <source>
        <dbReference type="ARBA" id="ARBA00022723"/>
    </source>
</evidence>
<evidence type="ECO:0000256" key="5">
    <source>
        <dbReference type="ARBA" id="ARBA00022741"/>
    </source>
</evidence>
<dbReference type="InterPro" id="IPR041609">
    <property type="entry name" value="PurL_linker"/>
</dbReference>
<keyword evidence="7" id="KW-0067">ATP-binding</keyword>
<keyword evidence="5" id="KW-0547">Nucleotide-binding</keyword>
<dbReference type="FunFam" id="3.90.650.10:FF:000018">
    <property type="entry name" value="Phosphoribosylformylglycinamidine synthase"/>
    <property type="match status" value="1"/>
</dbReference>
<dbReference type="PANTHER" id="PTHR10099:SF1">
    <property type="entry name" value="PHOSPHORIBOSYLFORMYLGLYCINAMIDINE SYNTHASE"/>
    <property type="match status" value="1"/>
</dbReference>
<reference evidence="13" key="1">
    <citation type="submission" date="2019-08" db="EMBL/GenBank/DDBJ databases">
        <authorList>
            <person name="Kucharzyk K."/>
            <person name="Murdoch R.W."/>
            <person name="Higgins S."/>
            <person name="Loffler F."/>
        </authorList>
    </citation>
    <scope>NUCLEOTIDE SEQUENCE</scope>
</reference>
<dbReference type="Gene3D" id="3.30.1330.10">
    <property type="entry name" value="PurM-like, N-terminal domain"/>
    <property type="match status" value="2"/>
</dbReference>
<dbReference type="SUPFAM" id="SSF109736">
    <property type="entry name" value="FGAM synthase PurL, linker domain"/>
    <property type="match status" value="1"/>
</dbReference>
<dbReference type="GO" id="GO:0005737">
    <property type="term" value="C:cytoplasm"/>
    <property type="evidence" value="ECO:0007669"/>
    <property type="project" value="UniProtKB-SubCell"/>
</dbReference>
<dbReference type="Pfam" id="PF22689">
    <property type="entry name" value="FGAR-AT_PurM_N-like"/>
    <property type="match status" value="1"/>
</dbReference>
<evidence type="ECO:0000256" key="1">
    <source>
        <dbReference type="ARBA" id="ARBA00004496"/>
    </source>
</evidence>
<proteinExistence type="predicted"/>
<dbReference type="GO" id="GO:0004642">
    <property type="term" value="F:phosphoribosylformylglycinamidine synthase activity"/>
    <property type="evidence" value="ECO:0007669"/>
    <property type="project" value="UniProtKB-EC"/>
</dbReference>
<dbReference type="Pfam" id="PF18076">
    <property type="entry name" value="FGAR-AT_N"/>
    <property type="match status" value="1"/>
</dbReference>
<keyword evidence="4" id="KW-0479">Metal-binding</keyword>
<dbReference type="FunFam" id="3.40.50.880:FF:000055">
    <property type="entry name" value="Phosphoribosylformylglycinamidine synthase"/>
    <property type="match status" value="1"/>
</dbReference>
<dbReference type="NCBIfam" id="NF003672">
    <property type="entry name" value="PRK05297.1"/>
    <property type="match status" value="1"/>
</dbReference>
<dbReference type="SMART" id="SM01211">
    <property type="entry name" value="GATase_5"/>
    <property type="match status" value="1"/>
</dbReference>
<dbReference type="EC" id="6.3.5.3" evidence="13"/>
<dbReference type="PROSITE" id="PS51273">
    <property type="entry name" value="GATASE_TYPE_1"/>
    <property type="match status" value="1"/>
</dbReference>
<evidence type="ECO:0000259" key="10">
    <source>
        <dbReference type="Pfam" id="PF18072"/>
    </source>
</evidence>
<keyword evidence="2" id="KW-0963">Cytoplasm</keyword>
<dbReference type="Pfam" id="PF18072">
    <property type="entry name" value="FGAR-AT_linker"/>
    <property type="match status" value="1"/>
</dbReference>
<dbReference type="InterPro" id="IPR010918">
    <property type="entry name" value="PurM-like_C_dom"/>
</dbReference>
<keyword evidence="6" id="KW-0658">Purine biosynthesis</keyword>
<dbReference type="GO" id="GO:0046872">
    <property type="term" value="F:metal ion binding"/>
    <property type="evidence" value="ECO:0007669"/>
    <property type="project" value="UniProtKB-KW"/>
</dbReference>
<protein>
    <submittedName>
        <fullName evidence="13">Phosphoribosylformylglycinamidine synthase</fullName>
        <ecNumber evidence="13">6.3.5.3</ecNumber>
    </submittedName>
</protein>
<dbReference type="InterPro" id="IPR055181">
    <property type="entry name" value="FGAR-AT_PurM_N-like"/>
</dbReference>
<dbReference type="InterPro" id="IPR029062">
    <property type="entry name" value="Class_I_gatase-like"/>
</dbReference>
<name>A0A644WFC6_9ZZZZ</name>
<dbReference type="EMBL" id="VSSQ01000877">
    <property type="protein sequence ID" value="MPM02546.1"/>
    <property type="molecule type" value="Genomic_DNA"/>
</dbReference>
<dbReference type="Pfam" id="PF02769">
    <property type="entry name" value="AIRS_C"/>
    <property type="match status" value="2"/>
</dbReference>
<dbReference type="InterPro" id="IPR036604">
    <property type="entry name" value="PurS-like_sf"/>
</dbReference>
<evidence type="ECO:0000256" key="6">
    <source>
        <dbReference type="ARBA" id="ARBA00022755"/>
    </source>
</evidence>
<dbReference type="SUPFAM" id="SSF52317">
    <property type="entry name" value="Class I glutamine amidotransferase-like"/>
    <property type="match status" value="1"/>
</dbReference>
<dbReference type="InterPro" id="IPR036676">
    <property type="entry name" value="PurM-like_C_sf"/>
</dbReference>
<evidence type="ECO:0000256" key="7">
    <source>
        <dbReference type="ARBA" id="ARBA00022840"/>
    </source>
</evidence>
<dbReference type="Pfam" id="PF13507">
    <property type="entry name" value="GATase_5"/>
    <property type="match status" value="1"/>
</dbReference>
<keyword evidence="3 13" id="KW-0436">Ligase</keyword>
<feature type="domain" description="PurM-like C-terminal" evidence="9">
    <location>
        <begin position="782"/>
        <end position="907"/>
    </location>
</feature>
<evidence type="ECO:0000256" key="2">
    <source>
        <dbReference type="ARBA" id="ARBA00022490"/>
    </source>
</evidence>
<dbReference type="Gene3D" id="1.10.8.750">
    <property type="entry name" value="Phosphoribosylformylglycinamidine synthase, linker domain"/>
    <property type="match status" value="1"/>
</dbReference>
<dbReference type="Gene3D" id="3.40.50.880">
    <property type="match status" value="1"/>
</dbReference>
<dbReference type="AlphaFoldDB" id="A0A644WFC6"/>
<feature type="domain" description="Phosphoribosylformylglycinamidine synthase N-terminal" evidence="11">
    <location>
        <begin position="13"/>
        <end position="80"/>
    </location>
</feature>
<dbReference type="SUPFAM" id="SSF82697">
    <property type="entry name" value="PurS-like"/>
    <property type="match status" value="1"/>
</dbReference>
<dbReference type="InterPro" id="IPR036921">
    <property type="entry name" value="PurM-like_N_sf"/>
</dbReference>
<evidence type="ECO:0000259" key="12">
    <source>
        <dbReference type="Pfam" id="PF22689"/>
    </source>
</evidence>
<feature type="domain" description="FGAR-AT PurM N-terminal-like" evidence="12">
    <location>
        <begin position="594"/>
        <end position="748"/>
    </location>
</feature>
<accession>A0A644WFC6</accession>
<dbReference type="GO" id="GO:0005524">
    <property type="term" value="F:ATP binding"/>
    <property type="evidence" value="ECO:0007669"/>
    <property type="project" value="UniProtKB-KW"/>
</dbReference>
<feature type="domain" description="PurM-like C-terminal" evidence="9">
    <location>
        <begin position="381"/>
        <end position="532"/>
    </location>
</feature>
<sequence>MLTFFKLESEGLVYVVQSQSKLGESEIEKFRWLFGSCSEITTAGIKGNFIGPRREMVTPWSTNAVEITLNMGLRGIDRIEVFRPESGKIDPMLEMVYNGLAPDMFDQERKPEPIKFVDRIEDYNEQQGLALNFEEVRFLKYISKKIGRKLSDSEIFGFSQINSEHCRHKIFNGQFIIDGVEKDLSLFQWIKLTTKENPNDVISAYKDNVAFIDGPEIELFGPQNDDMPSEFVTRKVESVISLKAETHNFPTTVEPFFGASTGSGGEIRDRMAGGKGCMPLVGSAVYMTSKPQLEELVIKEGEETKPRRKFLYQTPEEILIKASNGASDFGNKFGQPLIVGSLLTFEHQEGKNLTAFDKVIMLAGGVGYGVKAQAIKGKPSPGNLIVLMGGDNYRIGMGGGAVSSVETGKYTNAIELNAVQRANPEMQKRVYNVVRALAESQDNPIISIHDHGAGGHLNCFSELVEDTGGTIYLDKLPKGDPTLSDLEIIGNESQERMGMVVREKSLPLIEKIAARERAPMYVVGEVKGNHKLIFEGEDGRKPFNLKLQYLFGCTPKTIMEDRHLDQHYSEPEYELHDFNVYLNNVLSHEAVACKDWLTNKVDRSVTGKVALQQCCGEVQLPLNNLGIAALDYSSKSGIATSVGHAPVAGLISAEAGSRLSVAEALTNIVWTPLKNGLRGVSLSANWMWPCKNPGEDARLYDAVRSLSEFCIALGINVPTGKDSLSMTQKYPDGSIVKAPGTVIVSATAQSTDFTKTVKPVLATEIDTTLIYIDFTKGPFALGGSIFYQTLNAIGQQAPDVINPEYFSNAFNAVQTLISKNKILAGHDISAGGMMTALLEMLFANPHLGLDINISSIKETDIPSILFSEKPGVLIQVKDTKFVVDFLYSKNVSFFPIGRVINERVLKIIKNVQYEYFDIDKLRDVWFRKSYLFDRLQTKPELAEARFRNYAKQPLKFEFPSFFTGVKPEEKKRVVKAAIIREKGVNGDREMAYSLYMAGMSVRDVHMTDLIEGREDLHDINMLVFVGGFSNSDVLGSAKGWAAGFLFNPKAKKALDDFYARPDTLSLGICNGCQLMVELGIFNEKKTVPRPEMHWNDSHKFESGFVGVQVLPNESVMLKDFSGSSLGVWIAHGEGRFRLAGKENDYNIPMKYLYNEYPANPNGSDFNAAALTTYDGRHLAMMPHIERSVFPWQWAYYKSGAHSDSVSPWAHAFIAAREWIEANKK</sequence>